<dbReference type="PANTHER" id="PTHR30055:SF234">
    <property type="entry name" value="HTH-TYPE TRANSCRIPTIONAL REGULATOR BETI"/>
    <property type="match status" value="1"/>
</dbReference>
<dbReference type="GO" id="GO:0000976">
    <property type="term" value="F:transcription cis-regulatory region binding"/>
    <property type="evidence" value="ECO:0007669"/>
    <property type="project" value="TreeGrafter"/>
</dbReference>
<feature type="domain" description="HTH tetR-type" evidence="6">
    <location>
        <begin position="22"/>
        <end position="82"/>
    </location>
</feature>
<dbReference type="EMBL" id="RSCL01000025">
    <property type="protein sequence ID" value="RUT00141.1"/>
    <property type="molecule type" value="Genomic_DNA"/>
</dbReference>
<evidence type="ECO:0000256" key="3">
    <source>
        <dbReference type="ARBA" id="ARBA00023163"/>
    </source>
</evidence>
<dbReference type="Proteomes" id="UP000271624">
    <property type="component" value="Unassembled WGS sequence"/>
</dbReference>
<dbReference type="PRINTS" id="PR00455">
    <property type="entry name" value="HTHTETR"/>
</dbReference>
<evidence type="ECO:0000256" key="4">
    <source>
        <dbReference type="PROSITE-ProRule" id="PRU00335"/>
    </source>
</evidence>
<dbReference type="OrthoDB" id="9800152at2"/>
<dbReference type="SUPFAM" id="SSF46689">
    <property type="entry name" value="Homeodomain-like"/>
    <property type="match status" value="1"/>
</dbReference>
<evidence type="ECO:0000313" key="8">
    <source>
        <dbReference type="Proteomes" id="UP000271624"/>
    </source>
</evidence>
<reference evidence="7" key="2">
    <citation type="journal article" date="2019" name="Genome Biol. Evol.">
        <title>Day and night: Metabolic profiles and evolutionary relationships of six axenic non-marine cyanobacteria.</title>
        <authorList>
            <person name="Will S.E."/>
            <person name="Henke P."/>
            <person name="Boedeker C."/>
            <person name="Huang S."/>
            <person name="Brinkmann H."/>
            <person name="Rohde M."/>
            <person name="Jarek M."/>
            <person name="Friedl T."/>
            <person name="Seufert S."/>
            <person name="Schumacher M."/>
            <person name="Overmann J."/>
            <person name="Neumann-Schaal M."/>
            <person name="Petersen J."/>
        </authorList>
    </citation>
    <scope>NUCLEOTIDE SEQUENCE [LARGE SCALE GENOMIC DNA]</scope>
    <source>
        <strain evidence="7">PCC 7102</strain>
    </source>
</reference>
<proteinExistence type="predicted"/>
<dbReference type="GO" id="GO:0003700">
    <property type="term" value="F:DNA-binding transcription factor activity"/>
    <property type="evidence" value="ECO:0007669"/>
    <property type="project" value="TreeGrafter"/>
</dbReference>
<dbReference type="InterPro" id="IPR050109">
    <property type="entry name" value="HTH-type_TetR-like_transc_reg"/>
</dbReference>
<keyword evidence="2 4" id="KW-0238">DNA-binding</keyword>
<dbReference type="Pfam" id="PF00440">
    <property type="entry name" value="TetR_N"/>
    <property type="match status" value="1"/>
</dbReference>
<dbReference type="InterPro" id="IPR009057">
    <property type="entry name" value="Homeodomain-like_sf"/>
</dbReference>
<evidence type="ECO:0000256" key="1">
    <source>
        <dbReference type="ARBA" id="ARBA00023015"/>
    </source>
</evidence>
<dbReference type="PROSITE" id="PS50977">
    <property type="entry name" value="HTH_TETR_2"/>
    <property type="match status" value="1"/>
</dbReference>
<feature type="DNA-binding region" description="H-T-H motif" evidence="4">
    <location>
        <begin position="45"/>
        <end position="64"/>
    </location>
</feature>
<name>A0A433V227_9CYAN</name>
<comment type="caution">
    <text evidence="7">The sequence shown here is derived from an EMBL/GenBank/DDBJ whole genome shotgun (WGS) entry which is preliminary data.</text>
</comment>
<accession>A0A433V227</accession>
<dbReference type="InterPro" id="IPR041479">
    <property type="entry name" value="TetR_CgmR_C"/>
</dbReference>
<evidence type="ECO:0000256" key="2">
    <source>
        <dbReference type="ARBA" id="ARBA00023125"/>
    </source>
</evidence>
<feature type="compositionally biased region" description="Low complexity" evidence="5">
    <location>
        <begin position="7"/>
        <end position="22"/>
    </location>
</feature>
<keyword evidence="1" id="KW-0805">Transcription regulation</keyword>
<keyword evidence="8" id="KW-1185">Reference proteome</keyword>
<dbReference type="Gene3D" id="1.10.357.10">
    <property type="entry name" value="Tetracycline Repressor, domain 2"/>
    <property type="match status" value="1"/>
</dbReference>
<feature type="region of interest" description="Disordered" evidence="5">
    <location>
        <begin position="1"/>
        <end position="22"/>
    </location>
</feature>
<gene>
    <name evidence="7" type="ORF">DSM106972_075890</name>
</gene>
<protein>
    <submittedName>
        <fullName evidence="7">TetR family transcriptional regulator</fullName>
    </submittedName>
</protein>
<dbReference type="SUPFAM" id="SSF48498">
    <property type="entry name" value="Tetracyclin repressor-like, C-terminal domain"/>
    <property type="match status" value="1"/>
</dbReference>
<keyword evidence="3" id="KW-0804">Transcription</keyword>
<organism evidence="7 8">
    <name type="scientific">Dulcicalothrix desertica PCC 7102</name>
    <dbReference type="NCBI Taxonomy" id="232991"/>
    <lineage>
        <taxon>Bacteria</taxon>
        <taxon>Bacillati</taxon>
        <taxon>Cyanobacteriota</taxon>
        <taxon>Cyanophyceae</taxon>
        <taxon>Nostocales</taxon>
        <taxon>Calotrichaceae</taxon>
        <taxon>Dulcicalothrix</taxon>
    </lineage>
</organism>
<dbReference type="RefSeq" id="WP_127085675.1">
    <property type="nucleotide sequence ID" value="NZ_RSCL01000025.1"/>
</dbReference>
<dbReference type="AlphaFoldDB" id="A0A433V227"/>
<dbReference type="PANTHER" id="PTHR30055">
    <property type="entry name" value="HTH-TYPE TRANSCRIPTIONAL REGULATOR RUTR"/>
    <property type="match status" value="1"/>
</dbReference>
<reference evidence="7" key="1">
    <citation type="submission" date="2018-12" db="EMBL/GenBank/DDBJ databases">
        <authorList>
            <person name="Will S."/>
            <person name="Neumann-Schaal M."/>
            <person name="Henke P."/>
        </authorList>
    </citation>
    <scope>NUCLEOTIDE SEQUENCE</scope>
    <source>
        <strain evidence="7">PCC 7102</strain>
    </source>
</reference>
<dbReference type="InterPro" id="IPR001647">
    <property type="entry name" value="HTH_TetR"/>
</dbReference>
<evidence type="ECO:0000313" key="7">
    <source>
        <dbReference type="EMBL" id="RUT00141.1"/>
    </source>
</evidence>
<evidence type="ECO:0000256" key="5">
    <source>
        <dbReference type="SAM" id="MobiDB-lite"/>
    </source>
</evidence>
<evidence type="ECO:0000259" key="6">
    <source>
        <dbReference type="PROSITE" id="PS50977"/>
    </source>
</evidence>
<dbReference type="InterPro" id="IPR036271">
    <property type="entry name" value="Tet_transcr_reg_TetR-rel_C_sf"/>
</dbReference>
<dbReference type="Pfam" id="PF17937">
    <property type="entry name" value="TetR_C_28"/>
    <property type="match status" value="1"/>
</dbReference>
<sequence>MKSAEVSTPKPSKGASKSKSGSATRDKLLSAAIQIIITQGIERLTLDAVAREAVVSKGGLLYHFPSKEALVAGVISYLIDDFNAAIEKELEDLHTDNPSKDWLKAYVRASFNSSQPPLALIAGLFIAVTHNPELVEHARDGCAQWQHHFDESGLDPVRAGIIRLATEGLYPTEMFGVEPIQEPLRSQLKDAILELIDSSN</sequence>